<evidence type="ECO:0000313" key="5">
    <source>
        <dbReference type="EMBL" id="MFC0268367.1"/>
    </source>
</evidence>
<keyword evidence="4" id="KW-0275">Fatty acid biosynthesis</keyword>
<gene>
    <name evidence="5" type="ORF">ACFFHW_10320</name>
</gene>
<organism evidence="5 6">
    <name type="scientific">Kushneria aurantia</name>
    <dbReference type="NCBI Taxonomy" id="504092"/>
    <lineage>
        <taxon>Bacteria</taxon>
        <taxon>Pseudomonadati</taxon>
        <taxon>Pseudomonadota</taxon>
        <taxon>Gammaproteobacteria</taxon>
        <taxon>Oceanospirillales</taxon>
        <taxon>Halomonadaceae</taxon>
        <taxon>Kushneria</taxon>
    </lineage>
</organism>
<keyword evidence="1" id="KW-0444">Lipid biosynthesis</keyword>
<dbReference type="RefSeq" id="WP_019950237.1">
    <property type="nucleotide sequence ID" value="NZ_JBHLVX010000042.1"/>
</dbReference>
<dbReference type="Pfam" id="PF04336">
    <property type="entry name" value="ACP_PD"/>
    <property type="match status" value="1"/>
</dbReference>
<keyword evidence="4" id="KW-0276">Fatty acid metabolism</keyword>
<sequence length="196" mass="22484">MNFLAHARLAQHGSDDFLFGNLIADGLKGPVPAGLALQTALGVRFHRRLDALIDRDAITRALHARAPRPQRRVTGIALDIVWDHFLARRQHDSALNERIYRLLAHREAEIPPRQQRLFHCLRQQRWLEAYADFDFTCHAVAGVGQRLSGRNLLAELTPWLYREYDLLEASFVALWPRMEDHARQQRGAFRPPGADS</sequence>
<keyword evidence="2" id="KW-0378">Hydrolase</keyword>
<evidence type="ECO:0000313" key="6">
    <source>
        <dbReference type="Proteomes" id="UP001589814"/>
    </source>
</evidence>
<evidence type="ECO:0000256" key="4">
    <source>
        <dbReference type="ARBA" id="ARBA00023160"/>
    </source>
</evidence>
<proteinExistence type="predicted"/>
<protein>
    <submittedName>
        <fullName evidence="5">ACP phosphodiesterase</fullName>
    </submittedName>
</protein>
<name>A0ABV6G3Z4_9GAMM</name>
<comment type="caution">
    <text evidence="5">The sequence shown here is derived from an EMBL/GenBank/DDBJ whole genome shotgun (WGS) entry which is preliminary data.</text>
</comment>
<keyword evidence="3" id="KW-0443">Lipid metabolism</keyword>
<dbReference type="EMBL" id="JBHLVX010000042">
    <property type="protein sequence ID" value="MFC0268367.1"/>
    <property type="molecule type" value="Genomic_DNA"/>
</dbReference>
<evidence type="ECO:0000256" key="3">
    <source>
        <dbReference type="ARBA" id="ARBA00023098"/>
    </source>
</evidence>
<keyword evidence="6" id="KW-1185">Reference proteome</keyword>
<evidence type="ECO:0000256" key="2">
    <source>
        <dbReference type="ARBA" id="ARBA00022801"/>
    </source>
</evidence>
<dbReference type="Proteomes" id="UP001589814">
    <property type="component" value="Unassembled WGS sequence"/>
</dbReference>
<dbReference type="InterPro" id="IPR007431">
    <property type="entry name" value="ACP_PD"/>
</dbReference>
<dbReference type="PANTHER" id="PTHR38764">
    <property type="entry name" value="ACYL CARRIER PROTEIN PHOSPHODIESTERASE"/>
    <property type="match status" value="1"/>
</dbReference>
<accession>A0ABV6G3Z4</accession>
<dbReference type="PANTHER" id="PTHR38764:SF1">
    <property type="entry name" value="ACYL CARRIER PROTEIN PHOSPHODIESTERASE"/>
    <property type="match status" value="1"/>
</dbReference>
<reference evidence="5 6" key="1">
    <citation type="submission" date="2024-09" db="EMBL/GenBank/DDBJ databases">
        <authorList>
            <person name="Sun Q."/>
            <person name="Mori K."/>
        </authorList>
    </citation>
    <scope>NUCLEOTIDE SEQUENCE [LARGE SCALE GENOMIC DNA]</scope>
    <source>
        <strain evidence="5 6">CCM 7415</strain>
    </source>
</reference>
<evidence type="ECO:0000256" key="1">
    <source>
        <dbReference type="ARBA" id="ARBA00022516"/>
    </source>
</evidence>